<evidence type="ECO:0000256" key="6">
    <source>
        <dbReference type="SAM" id="Phobius"/>
    </source>
</evidence>
<proteinExistence type="predicted"/>
<keyword evidence="6" id="KW-1133">Transmembrane helix</keyword>
<keyword evidence="7" id="KW-0732">Signal</keyword>
<dbReference type="GeneID" id="17355219"/>
<dbReference type="SUPFAM" id="SSF57850">
    <property type="entry name" value="RING/U-box"/>
    <property type="match status" value="1"/>
</dbReference>
<evidence type="ECO:0000256" key="4">
    <source>
        <dbReference type="PROSITE-ProRule" id="PRU00175"/>
    </source>
</evidence>
<feature type="compositionally biased region" description="Gly residues" evidence="5">
    <location>
        <begin position="349"/>
        <end position="362"/>
    </location>
</feature>
<dbReference type="EMBL" id="GL433843">
    <property type="protein sequence ID" value="EFN55965.1"/>
    <property type="molecule type" value="Genomic_DNA"/>
</dbReference>
<dbReference type="Proteomes" id="UP000008141">
    <property type="component" value="Unassembled WGS sequence"/>
</dbReference>
<dbReference type="RefSeq" id="XP_005848067.1">
    <property type="nucleotide sequence ID" value="XM_005848005.1"/>
</dbReference>
<reference evidence="9 10" key="1">
    <citation type="journal article" date="2010" name="Plant Cell">
        <title>The Chlorella variabilis NC64A genome reveals adaptation to photosymbiosis, coevolution with viruses, and cryptic sex.</title>
        <authorList>
            <person name="Blanc G."/>
            <person name="Duncan G."/>
            <person name="Agarkova I."/>
            <person name="Borodovsky M."/>
            <person name="Gurnon J."/>
            <person name="Kuo A."/>
            <person name="Lindquist E."/>
            <person name="Lucas S."/>
            <person name="Pangilinan J."/>
            <person name="Polle J."/>
            <person name="Salamov A."/>
            <person name="Terry A."/>
            <person name="Yamada T."/>
            <person name="Dunigan D.D."/>
            <person name="Grigoriev I.V."/>
            <person name="Claverie J.M."/>
            <person name="Van Etten J.L."/>
        </authorList>
    </citation>
    <scope>NUCLEOTIDE SEQUENCE [LARGE SCALE GENOMIC DNA]</scope>
    <source>
        <strain evidence="9 10">NC64A</strain>
    </source>
</reference>
<feature type="chain" id="PRO_5003156370" description="RING-type domain-containing protein" evidence="7">
    <location>
        <begin position="24"/>
        <end position="528"/>
    </location>
</feature>
<dbReference type="Gene3D" id="3.30.40.10">
    <property type="entry name" value="Zinc/RING finger domain, C3HC4 (zinc finger)"/>
    <property type="match status" value="1"/>
</dbReference>
<accession>E1ZE39</accession>
<evidence type="ECO:0000313" key="10">
    <source>
        <dbReference type="Proteomes" id="UP000008141"/>
    </source>
</evidence>
<keyword evidence="1" id="KW-0479">Metal-binding</keyword>
<dbReference type="PROSITE" id="PS00518">
    <property type="entry name" value="ZF_RING_1"/>
    <property type="match status" value="1"/>
</dbReference>
<dbReference type="InterPro" id="IPR033438">
    <property type="entry name" value="MOLO1"/>
</dbReference>
<evidence type="ECO:0000256" key="5">
    <source>
        <dbReference type="SAM" id="MobiDB-lite"/>
    </source>
</evidence>
<feature type="transmembrane region" description="Helical" evidence="6">
    <location>
        <begin position="211"/>
        <end position="229"/>
    </location>
</feature>
<dbReference type="SMART" id="SM00184">
    <property type="entry name" value="RING"/>
    <property type="match status" value="1"/>
</dbReference>
<feature type="region of interest" description="Disordered" evidence="5">
    <location>
        <begin position="332"/>
        <end position="383"/>
    </location>
</feature>
<dbReference type="InterPro" id="IPR001841">
    <property type="entry name" value="Znf_RING"/>
</dbReference>
<evidence type="ECO:0000256" key="2">
    <source>
        <dbReference type="ARBA" id="ARBA00022771"/>
    </source>
</evidence>
<evidence type="ECO:0000259" key="8">
    <source>
        <dbReference type="PROSITE" id="PS50089"/>
    </source>
</evidence>
<evidence type="ECO:0000256" key="7">
    <source>
        <dbReference type="SAM" id="SignalP"/>
    </source>
</evidence>
<feature type="region of interest" description="Disordered" evidence="5">
    <location>
        <begin position="280"/>
        <end position="303"/>
    </location>
</feature>
<dbReference type="OMA" id="MSERMEG"/>
<keyword evidence="3" id="KW-0862">Zinc</keyword>
<feature type="compositionally biased region" description="Low complexity" evidence="5">
    <location>
        <begin position="287"/>
        <end position="300"/>
    </location>
</feature>
<name>E1ZE39_CHLVA</name>
<sequence length="528" mass="54813">MGTTGRFRPLLALLVLLPAASLASLFSPFSPSTFPNPKIDLQACGRDVPSNVCDPDSLLSKAAKDYIEGVIKAIWNGDPPYKTQDCAGKQAGYQVAVAVMRKMELPAGATPAEAAQDFAVALHEKWGVGDAACNNGILFLLSVDDRQVYVSTGKGAQEALPDAKIADVVADIRGELRAADYDGAVKKAIVDIGLGLAGGHPKGDGDGGVDWFGVGILGVLAAVFGRAVFKSLRRKREYRECKRMLAKLKREQENLRSHAWSCPQSCPICLEDFTVQPPWRNSKAGDDGASSSAAPTSTAGLDEEAGPCASLLSAGGGNSEAEFSRMTAAGQAAMRRLRQRRRAAAGDSAGAGGAASGSGWAEGSGPSTSPAGGAAAGGQDGRRDRTPVTLGCGHTFCEPCIETWLDKGTTCPVCRKPISDGSGTESGDDHASSVAARQRVADDWLATDLAFRLAVLQQRYPAYITPAMVDTWSGEAQATGSFSWETTRDFQLNDPGAAQHYEHGGSGGFSTSFGGGTAFGGGGGGGSW</sequence>
<dbReference type="Pfam" id="PF13639">
    <property type="entry name" value="zf-RING_2"/>
    <property type="match status" value="1"/>
</dbReference>
<dbReference type="AlphaFoldDB" id="E1ZE39"/>
<keyword evidence="10" id="KW-1185">Reference proteome</keyword>
<dbReference type="GO" id="GO:0005892">
    <property type="term" value="C:acetylcholine-gated channel complex"/>
    <property type="evidence" value="ECO:0007669"/>
    <property type="project" value="InterPro"/>
</dbReference>
<gene>
    <name evidence="9" type="ORF">CHLNCDRAFT_145285</name>
</gene>
<dbReference type="GO" id="GO:0008270">
    <property type="term" value="F:zinc ion binding"/>
    <property type="evidence" value="ECO:0007669"/>
    <property type="project" value="UniProtKB-KW"/>
</dbReference>
<feature type="signal peptide" evidence="7">
    <location>
        <begin position="1"/>
        <end position="23"/>
    </location>
</feature>
<dbReference type="PROSITE" id="PS50089">
    <property type="entry name" value="ZF_RING_2"/>
    <property type="match status" value="1"/>
</dbReference>
<dbReference type="InParanoid" id="E1ZE39"/>
<dbReference type="Gene3D" id="3.10.310.50">
    <property type="match status" value="1"/>
</dbReference>
<evidence type="ECO:0000256" key="1">
    <source>
        <dbReference type="ARBA" id="ARBA00022723"/>
    </source>
</evidence>
<keyword evidence="6" id="KW-0812">Transmembrane</keyword>
<dbReference type="Pfam" id="PF17175">
    <property type="entry name" value="MOLO1"/>
    <property type="match status" value="1"/>
</dbReference>
<dbReference type="InterPro" id="IPR013083">
    <property type="entry name" value="Znf_RING/FYVE/PHD"/>
</dbReference>
<evidence type="ECO:0000256" key="3">
    <source>
        <dbReference type="ARBA" id="ARBA00022833"/>
    </source>
</evidence>
<keyword evidence="2 4" id="KW-0863">Zinc-finger</keyword>
<dbReference type="STRING" id="554065.E1ZE39"/>
<organism evidence="10">
    <name type="scientific">Chlorella variabilis</name>
    <name type="common">Green alga</name>
    <dbReference type="NCBI Taxonomy" id="554065"/>
    <lineage>
        <taxon>Eukaryota</taxon>
        <taxon>Viridiplantae</taxon>
        <taxon>Chlorophyta</taxon>
        <taxon>core chlorophytes</taxon>
        <taxon>Trebouxiophyceae</taxon>
        <taxon>Chlorellales</taxon>
        <taxon>Chlorellaceae</taxon>
        <taxon>Chlorella clade</taxon>
        <taxon>Chlorella</taxon>
    </lineage>
</organism>
<feature type="domain" description="RING-type" evidence="8">
    <location>
        <begin position="392"/>
        <end position="415"/>
    </location>
</feature>
<protein>
    <recommendedName>
        <fullName evidence="8">RING-type domain-containing protein</fullName>
    </recommendedName>
</protein>
<dbReference type="KEGG" id="cvr:CHLNCDRAFT_145285"/>
<dbReference type="PANTHER" id="PTHR33748:SF5">
    <property type="entry name" value="GROUND-LIKE DOMAIN-CONTAINING PROTEIN"/>
    <property type="match status" value="1"/>
</dbReference>
<evidence type="ECO:0000313" key="9">
    <source>
        <dbReference type="EMBL" id="EFN55965.1"/>
    </source>
</evidence>
<dbReference type="OrthoDB" id="8062037at2759"/>
<dbReference type="eggNOG" id="ENOG502R8AW">
    <property type="taxonomic scope" value="Eukaryota"/>
</dbReference>
<dbReference type="PANTHER" id="PTHR33748">
    <property type="entry name" value="PROTEIN CBG04600"/>
    <property type="match status" value="1"/>
</dbReference>
<feature type="compositionally biased region" description="Low complexity" evidence="5">
    <location>
        <begin position="363"/>
        <end position="373"/>
    </location>
</feature>
<keyword evidence="6" id="KW-0472">Membrane</keyword>
<dbReference type="InterPro" id="IPR017907">
    <property type="entry name" value="Znf_RING_CS"/>
</dbReference>